<dbReference type="InterPro" id="IPR025669">
    <property type="entry name" value="AAA_dom"/>
</dbReference>
<dbReference type="EC" id="2.7.10.2" evidence="4"/>
<keyword evidence="13 17" id="KW-0472">Membrane</keyword>
<dbReference type="GO" id="GO:0005524">
    <property type="term" value="F:ATP binding"/>
    <property type="evidence" value="ECO:0007669"/>
    <property type="project" value="UniProtKB-KW"/>
</dbReference>
<comment type="similarity">
    <text evidence="3">Belongs to the etk/wzc family.</text>
</comment>
<evidence type="ECO:0000313" key="21">
    <source>
        <dbReference type="Proteomes" id="UP000251889"/>
    </source>
</evidence>
<keyword evidence="11" id="KW-0067">ATP-binding</keyword>
<evidence type="ECO:0000256" key="10">
    <source>
        <dbReference type="ARBA" id="ARBA00022777"/>
    </source>
</evidence>
<proteinExistence type="inferred from homology"/>
<dbReference type="Gene3D" id="3.40.50.300">
    <property type="entry name" value="P-loop containing nucleotide triphosphate hydrolases"/>
    <property type="match status" value="1"/>
</dbReference>
<evidence type="ECO:0000259" key="19">
    <source>
        <dbReference type="Pfam" id="PF13614"/>
    </source>
</evidence>
<evidence type="ECO:0000256" key="16">
    <source>
        <dbReference type="SAM" id="Coils"/>
    </source>
</evidence>
<evidence type="ECO:0000256" key="8">
    <source>
        <dbReference type="ARBA" id="ARBA00022692"/>
    </source>
</evidence>
<evidence type="ECO:0000256" key="1">
    <source>
        <dbReference type="ARBA" id="ARBA00004429"/>
    </source>
</evidence>
<comment type="subcellular location">
    <subcellularLocation>
        <location evidence="1">Cell inner membrane</location>
        <topology evidence="1">Multi-pass membrane protein</topology>
    </subcellularLocation>
</comment>
<protein>
    <recommendedName>
        <fullName evidence="4">non-specific protein-tyrosine kinase</fullName>
        <ecNumber evidence="4">2.7.10.2</ecNumber>
    </recommendedName>
</protein>
<evidence type="ECO:0000256" key="12">
    <source>
        <dbReference type="ARBA" id="ARBA00022989"/>
    </source>
</evidence>
<dbReference type="InterPro" id="IPR005702">
    <property type="entry name" value="Wzc-like_C"/>
</dbReference>
<evidence type="ECO:0000259" key="18">
    <source>
        <dbReference type="Pfam" id="PF02706"/>
    </source>
</evidence>
<feature type="transmembrane region" description="Helical" evidence="17">
    <location>
        <begin position="33"/>
        <end position="51"/>
    </location>
</feature>
<keyword evidence="8 17" id="KW-0812">Transmembrane</keyword>
<sequence length="783" mass="89720">MMLESNKIGPPVALPNTEGIDINKLRVTIWDNILWILLIFVVTNTAAYLVIRYSKDIYQSVSELKLDIKNEATELGIATITSDEPQNADLISGEIEIIRSKLFLNIVLDSINLSVSYFNKGELLNHELFGNTPYHIEYKNVDDGLYNIPLHLTETDGNSFSIKVGESQRKITGKFNEPINLDASVVTIKRNPNFKESDEEIEFFFIINSRDVLMNYLIANLTVEPLNFYAKTIRVAFKDNNPSKARAILQVIDDVYLKYSHEQKNLANKQKIDWLNNELQQIEEKMEGYENYFKHFTLQNKTNNLDEDLKRTVTAISRLDSQRYEFASRMQELNQLSDGLRSKKFFVSPGLRKILPEYISKNLDRVQELFLTQEKLKLSYNETTFAYRELEKEIETHSTRAIEHINALRTDIMKRSQEVAQQKNLLESEFINMPDKSTQYSKNERFYKLYEEFYLILMQSKSGFEIAKAGATTDFKILSPATFSDHPIAPNRLMIAGIGLVSSFTLIIFFIGFLYIINNKITNLQELEKLSGVPVLGVIPSSKLEGNLYIVDQPKSIVSEALRTLRTNLEYFLSDTVQKVVAISSTVSGEGKSFVAINLGAAIAMSQKKVLLVDLDMRKVKHNIPFPVTDHTKGMSTILIRRHSWEECLVKTQVDYLDFIPSGPTPPNPSELLLREDFNALLLELKKHYEYIILDTPPVGLLTDGIQAMRQADVSIYIFRANYSKREFMLNLQRIININKFTNICSILNAMSSAGEQAYGYGYGYYEDEKNTGVKKIKEIFKI</sequence>
<evidence type="ECO:0000256" key="2">
    <source>
        <dbReference type="ARBA" id="ARBA00007316"/>
    </source>
</evidence>
<dbReference type="PANTHER" id="PTHR32309:SF13">
    <property type="entry name" value="FERRIC ENTEROBACTIN TRANSPORT PROTEIN FEPE"/>
    <property type="match status" value="1"/>
</dbReference>
<feature type="domain" description="Polysaccharide chain length determinant N-terminal" evidence="18">
    <location>
        <begin position="19"/>
        <end position="110"/>
    </location>
</feature>
<dbReference type="Proteomes" id="UP000251889">
    <property type="component" value="Unassembled WGS sequence"/>
</dbReference>
<evidence type="ECO:0000256" key="7">
    <source>
        <dbReference type="ARBA" id="ARBA00022679"/>
    </source>
</evidence>
<gene>
    <name evidence="20" type="ORF">DQQ10_27215</name>
</gene>
<dbReference type="Pfam" id="PF02706">
    <property type="entry name" value="Wzz"/>
    <property type="match status" value="1"/>
</dbReference>
<dbReference type="FunFam" id="3.40.50.300:FF:000527">
    <property type="entry name" value="Tyrosine-protein kinase etk"/>
    <property type="match status" value="1"/>
</dbReference>
<evidence type="ECO:0000256" key="17">
    <source>
        <dbReference type="SAM" id="Phobius"/>
    </source>
</evidence>
<evidence type="ECO:0000256" key="3">
    <source>
        <dbReference type="ARBA" id="ARBA00008883"/>
    </source>
</evidence>
<keyword evidence="21" id="KW-1185">Reference proteome</keyword>
<dbReference type="InterPro" id="IPR027417">
    <property type="entry name" value="P-loop_NTPase"/>
</dbReference>
<dbReference type="InterPro" id="IPR050445">
    <property type="entry name" value="Bact_polysacc_biosynth/exp"/>
</dbReference>
<comment type="similarity">
    <text evidence="2">Belongs to the CpsD/CapB family.</text>
</comment>
<dbReference type="Pfam" id="PF13614">
    <property type="entry name" value="AAA_31"/>
    <property type="match status" value="1"/>
</dbReference>
<feature type="domain" description="AAA" evidence="19">
    <location>
        <begin position="579"/>
        <end position="719"/>
    </location>
</feature>
<keyword evidence="10" id="KW-0418">Kinase</keyword>
<dbReference type="RefSeq" id="WP_112750113.1">
    <property type="nucleotide sequence ID" value="NZ_QMFY01000030.1"/>
</dbReference>
<organism evidence="20 21">
    <name type="scientific">Pseudochryseolinea flava</name>
    <dbReference type="NCBI Taxonomy" id="2059302"/>
    <lineage>
        <taxon>Bacteria</taxon>
        <taxon>Pseudomonadati</taxon>
        <taxon>Bacteroidota</taxon>
        <taxon>Cytophagia</taxon>
        <taxon>Cytophagales</taxon>
        <taxon>Fulvivirgaceae</taxon>
        <taxon>Pseudochryseolinea</taxon>
    </lineage>
</organism>
<feature type="coiled-coil region" evidence="16">
    <location>
        <begin position="265"/>
        <end position="292"/>
    </location>
</feature>
<dbReference type="PANTHER" id="PTHR32309">
    <property type="entry name" value="TYROSINE-PROTEIN KINASE"/>
    <property type="match status" value="1"/>
</dbReference>
<evidence type="ECO:0000256" key="11">
    <source>
        <dbReference type="ARBA" id="ARBA00022840"/>
    </source>
</evidence>
<accession>A0A364XUP5</accession>
<keyword evidence="14" id="KW-0829">Tyrosine-protein kinase</keyword>
<dbReference type="InterPro" id="IPR003856">
    <property type="entry name" value="LPS_length_determ_N"/>
</dbReference>
<evidence type="ECO:0000256" key="4">
    <source>
        <dbReference type="ARBA" id="ARBA00011903"/>
    </source>
</evidence>
<evidence type="ECO:0000313" key="20">
    <source>
        <dbReference type="EMBL" id="RAV97680.1"/>
    </source>
</evidence>
<dbReference type="SUPFAM" id="SSF52540">
    <property type="entry name" value="P-loop containing nucleoside triphosphate hydrolases"/>
    <property type="match status" value="1"/>
</dbReference>
<keyword evidence="9" id="KW-0547">Nucleotide-binding</keyword>
<evidence type="ECO:0000256" key="14">
    <source>
        <dbReference type="ARBA" id="ARBA00023137"/>
    </source>
</evidence>
<feature type="transmembrane region" description="Helical" evidence="17">
    <location>
        <begin position="493"/>
        <end position="517"/>
    </location>
</feature>
<keyword evidence="5" id="KW-1003">Cell membrane</keyword>
<evidence type="ECO:0000256" key="13">
    <source>
        <dbReference type="ARBA" id="ARBA00023136"/>
    </source>
</evidence>
<keyword evidence="16" id="KW-0175">Coiled coil</keyword>
<evidence type="ECO:0000256" key="9">
    <source>
        <dbReference type="ARBA" id="ARBA00022741"/>
    </source>
</evidence>
<reference evidence="20 21" key="1">
    <citation type="submission" date="2018-06" db="EMBL/GenBank/DDBJ databases">
        <title>Chryseolinea flavus sp. nov., a member of the phylum Bacteroidetes isolated from soil.</title>
        <authorList>
            <person name="Li Y."/>
            <person name="Wang J."/>
        </authorList>
    </citation>
    <scope>NUCLEOTIDE SEQUENCE [LARGE SCALE GENOMIC DNA]</scope>
    <source>
        <strain evidence="20 21">SDU1-6</strain>
    </source>
</reference>
<dbReference type="GO" id="GO:0004715">
    <property type="term" value="F:non-membrane spanning protein tyrosine kinase activity"/>
    <property type="evidence" value="ECO:0007669"/>
    <property type="project" value="UniProtKB-EC"/>
</dbReference>
<keyword evidence="6" id="KW-0997">Cell inner membrane</keyword>
<comment type="caution">
    <text evidence="20">The sequence shown here is derived from an EMBL/GenBank/DDBJ whole genome shotgun (WGS) entry which is preliminary data.</text>
</comment>
<evidence type="ECO:0000256" key="15">
    <source>
        <dbReference type="ARBA" id="ARBA00051245"/>
    </source>
</evidence>
<keyword evidence="7" id="KW-0808">Transferase</keyword>
<dbReference type="OrthoDB" id="9794577at2"/>
<evidence type="ECO:0000256" key="6">
    <source>
        <dbReference type="ARBA" id="ARBA00022519"/>
    </source>
</evidence>
<dbReference type="NCBIfam" id="TIGR01007">
    <property type="entry name" value="eps_fam"/>
    <property type="match status" value="1"/>
</dbReference>
<dbReference type="CDD" id="cd05387">
    <property type="entry name" value="BY-kinase"/>
    <property type="match status" value="1"/>
</dbReference>
<dbReference type="AlphaFoldDB" id="A0A364XUP5"/>
<evidence type="ECO:0000256" key="5">
    <source>
        <dbReference type="ARBA" id="ARBA00022475"/>
    </source>
</evidence>
<keyword evidence="12 17" id="KW-1133">Transmembrane helix</keyword>
<comment type="catalytic activity">
    <reaction evidence="15">
        <text>L-tyrosyl-[protein] + ATP = O-phospho-L-tyrosyl-[protein] + ADP + H(+)</text>
        <dbReference type="Rhea" id="RHEA:10596"/>
        <dbReference type="Rhea" id="RHEA-COMP:10136"/>
        <dbReference type="Rhea" id="RHEA-COMP:20101"/>
        <dbReference type="ChEBI" id="CHEBI:15378"/>
        <dbReference type="ChEBI" id="CHEBI:30616"/>
        <dbReference type="ChEBI" id="CHEBI:46858"/>
        <dbReference type="ChEBI" id="CHEBI:61978"/>
        <dbReference type="ChEBI" id="CHEBI:456216"/>
        <dbReference type="EC" id="2.7.10.2"/>
    </reaction>
</comment>
<dbReference type="GO" id="GO:0005886">
    <property type="term" value="C:plasma membrane"/>
    <property type="evidence" value="ECO:0007669"/>
    <property type="project" value="UniProtKB-SubCell"/>
</dbReference>
<name>A0A364XUP5_9BACT</name>
<dbReference type="EMBL" id="QMFY01000030">
    <property type="protein sequence ID" value="RAV97680.1"/>
    <property type="molecule type" value="Genomic_DNA"/>
</dbReference>
<dbReference type="GO" id="GO:0042802">
    <property type="term" value="F:identical protein binding"/>
    <property type="evidence" value="ECO:0007669"/>
    <property type="project" value="UniProtKB-ARBA"/>
</dbReference>